<dbReference type="GO" id="GO:0006817">
    <property type="term" value="P:phosphate ion transport"/>
    <property type="evidence" value="ECO:0007669"/>
    <property type="project" value="UniProtKB-KW"/>
</dbReference>
<dbReference type="EMBL" id="AP024412">
    <property type="protein sequence ID" value="BCR36610.1"/>
    <property type="molecule type" value="Genomic_DNA"/>
</dbReference>
<evidence type="ECO:0000256" key="2">
    <source>
        <dbReference type="ARBA" id="ARBA00008107"/>
    </source>
</evidence>
<dbReference type="Pfam" id="PF01895">
    <property type="entry name" value="PhoU"/>
    <property type="match status" value="2"/>
</dbReference>
<dbReference type="KEGG" id="manr:MPAN_015030"/>
<accession>A0A7U9XVP7</accession>
<dbReference type="InterPro" id="IPR038078">
    <property type="entry name" value="PhoU-like_sf"/>
</dbReference>
<dbReference type="PIRSF" id="PIRSF003107">
    <property type="entry name" value="PhoU"/>
    <property type="match status" value="1"/>
</dbReference>
<gene>
    <name evidence="9" type="ORF">MPAN_015030</name>
</gene>
<dbReference type="InterPro" id="IPR026022">
    <property type="entry name" value="PhoU_dom"/>
</dbReference>
<dbReference type="FunFam" id="1.20.58.220:FF:000004">
    <property type="entry name" value="Phosphate-specific transport system accessory protein PhoU"/>
    <property type="match status" value="1"/>
</dbReference>
<keyword evidence="5 7" id="KW-0963">Cytoplasm</keyword>
<dbReference type="Proteomes" id="UP000620133">
    <property type="component" value="Chromosome"/>
</dbReference>
<protein>
    <recommendedName>
        <fullName evidence="7">Phosphate-specific transport system accessory protein PhoU</fullName>
    </recommendedName>
</protein>
<evidence type="ECO:0000256" key="1">
    <source>
        <dbReference type="ARBA" id="ARBA00004496"/>
    </source>
</evidence>
<name>A0A7U9XVP7_9MOLU</name>
<sequence>MTLRQHLEEMIEELKKNVAHMADLALSNLREGLVAFKNGDQDLAKIVIKKDDEVDRYEEEIAKLALNIIWREQPLASDLRLVTGILKLITDLERIGDHATDIAEMTLHIEGKINKRVLPITSQMADIVEEMVLLSIKGLVQVNESIAIEVIKKDDEVDNLFQQLILKMTTELKNDKIDANELIYVLMVAKYFERVGDHAVNIAQWIIFIVKGTHKNTLLF</sequence>
<keyword evidence="8" id="KW-0175">Coiled coil</keyword>
<evidence type="ECO:0000256" key="8">
    <source>
        <dbReference type="SAM" id="Coils"/>
    </source>
</evidence>
<keyword evidence="6 7" id="KW-0592">Phosphate transport</keyword>
<evidence type="ECO:0000256" key="4">
    <source>
        <dbReference type="ARBA" id="ARBA00022448"/>
    </source>
</evidence>
<evidence type="ECO:0000256" key="7">
    <source>
        <dbReference type="PIRNR" id="PIRNR003107"/>
    </source>
</evidence>
<evidence type="ECO:0000313" key="9">
    <source>
        <dbReference type="EMBL" id="BCR36610.1"/>
    </source>
</evidence>
<dbReference type="PANTHER" id="PTHR42930:SF3">
    <property type="entry name" value="PHOSPHATE-SPECIFIC TRANSPORT SYSTEM ACCESSORY PROTEIN PHOU"/>
    <property type="match status" value="1"/>
</dbReference>
<dbReference type="SUPFAM" id="SSF109755">
    <property type="entry name" value="PhoU-like"/>
    <property type="match status" value="1"/>
</dbReference>
<keyword evidence="10" id="KW-1185">Reference proteome</keyword>
<dbReference type="RefSeq" id="WP_176239256.1">
    <property type="nucleotide sequence ID" value="NZ_AP024412.1"/>
</dbReference>
<keyword evidence="4 7" id="KW-0813">Transport</keyword>
<comment type="function">
    <text evidence="7">Plays a role in the regulation of phosphate uptake.</text>
</comment>
<dbReference type="PANTHER" id="PTHR42930">
    <property type="entry name" value="PHOSPHATE-SPECIFIC TRANSPORT SYSTEM ACCESSORY PROTEIN PHOU"/>
    <property type="match status" value="1"/>
</dbReference>
<comment type="subunit">
    <text evidence="3 7">Homodimer.</text>
</comment>
<evidence type="ECO:0000313" key="10">
    <source>
        <dbReference type="Proteomes" id="UP000620133"/>
    </source>
</evidence>
<comment type="similarity">
    <text evidence="2 7">Belongs to the PhoU family.</text>
</comment>
<dbReference type="InterPro" id="IPR028366">
    <property type="entry name" value="PhoU"/>
</dbReference>
<feature type="coiled-coil region" evidence="8">
    <location>
        <begin position="4"/>
        <end position="67"/>
    </location>
</feature>
<evidence type="ECO:0000256" key="6">
    <source>
        <dbReference type="ARBA" id="ARBA00022592"/>
    </source>
</evidence>
<reference evidence="9" key="1">
    <citation type="submission" date="2021-01" db="EMBL/GenBank/DDBJ databases">
        <title>Draft genome sequence of Acholeplasmataceae bacterium strain Mahy22.</title>
        <authorList>
            <person name="Watanabe M."/>
            <person name="Kojima H."/>
            <person name="Fukui M."/>
        </authorList>
    </citation>
    <scope>NUCLEOTIDE SEQUENCE</scope>
    <source>
        <strain evidence="9">Mahy22</strain>
    </source>
</reference>
<dbReference type="AlphaFoldDB" id="A0A7U9XVP7"/>
<organism evidence="9 10">
    <name type="scientific">Mariniplasma anaerobium</name>
    <dbReference type="NCBI Taxonomy" id="2735436"/>
    <lineage>
        <taxon>Bacteria</taxon>
        <taxon>Bacillati</taxon>
        <taxon>Mycoplasmatota</taxon>
        <taxon>Mollicutes</taxon>
        <taxon>Acholeplasmatales</taxon>
        <taxon>Acholeplasmataceae</taxon>
        <taxon>Mariniplasma</taxon>
    </lineage>
</organism>
<dbReference type="Gene3D" id="1.20.58.220">
    <property type="entry name" value="Phosphate transport system protein phou homolog 2, domain 2"/>
    <property type="match status" value="1"/>
</dbReference>
<evidence type="ECO:0000256" key="5">
    <source>
        <dbReference type="ARBA" id="ARBA00022490"/>
    </source>
</evidence>
<evidence type="ECO:0000256" key="3">
    <source>
        <dbReference type="ARBA" id="ARBA00011738"/>
    </source>
</evidence>
<comment type="subcellular location">
    <subcellularLocation>
        <location evidence="1 7">Cytoplasm</location>
    </subcellularLocation>
</comment>
<dbReference type="GO" id="GO:0005737">
    <property type="term" value="C:cytoplasm"/>
    <property type="evidence" value="ECO:0007669"/>
    <property type="project" value="UniProtKB-SubCell"/>
</dbReference>
<dbReference type="NCBIfam" id="TIGR02135">
    <property type="entry name" value="phoU_full"/>
    <property type="match status" value="1"/>
</dbReference>
<proteinExistence type="inferred from homology"/>
<dbReference type="GO" id="GO:0045936">
    <property type="term" value="P:negative regulation of phosphate metabolic process"/>
    <property type="evidence" value="ECO:0007669"/>
    <property type="project" value="InterPro"/>
</dbReference>
<dbReference type="GO" id="GO:0030643">
    <property type="term" value="P:intracellular phosphate ion homeostasis"/>
    <property type="evidence" value="ECO:0007669"/>
    <property type="project" value="InterPro"/>
</dbReference>